<dbReference type="InterPro" id="IPR008565">
    <property type="entry name" value="TtsA-like_GH18_dom"/>
</dbReference>
<dbReference type="InterPro" id="IPR018537">
    <property type="entry name" value="Peptidoglycan-bd_3"/>
</dbReference>
<dbReference type="Proteomes" id="UP000263040">
    <property type="component" value="Chromosome"/>
</dbReference>
<dbReference type="EMBL" id="CP032100">
    <property type="protein sequence ID" value="AXX89379.1"/>
    <property type="molecule type" value="Genomic_DNA"/>
</dbReference>
<evidence type="ECO:0000313" key="4">
    <source>
        <dbReference type="Proteomes" id="UP000263040"/>
    </source>
</evidence>
<reference evidence="3 4" key="1">
    <citation type="submission" date="2018-08" db="EMBL/GenBank/DDBJ databases">
        <title>Complete genome of the Arcobacter suis type strain LMG 26152.</title>
        <authorList>
            <person name="Miller W.G."/>
            <person name="Yee E."/>
            <person name="Bono J.L."/>
        </authorList>
    </citation>
    <scope>NUCLEOTIDE SEQUENCE [LARGE SCALE GENOMIC DNA]</scope>
    <source>
        <strain evidence="3 4">CECT 7833</strain>
    </source>
</reference>
<dbReference type="RefSeq" id="WP_118885934.1">
    <property type="nucleotide sequence ID" value="NZ_CP032100.1"/>
</dbReference>
<keyword evidence="4" id="KW-1185">Reference proteome</keyword>
<protein>
    <recommendedName>
        <fullName evidence="5">Peptidoglycan domain protein</fullName>
    </recommendedName>
</protein>
<feature type="domain" description="TtsA-like Glycoside hydrolase family 108" evidence="1">
    <location>
        <begin position="16"/>
        <end position="94"/>
    </location>
</feature>
<sequence length="178" mass="20554">MSENQTNKGFFDEAFTTVLKIEKGYVNSKFDNGGETKFGISKKTYPELDIANLTLEKAKTIYFYDFWNCDLLRLSNIKDKEIAIELFDTSVNMGQDDAGLFLQTALNHINRNQRIYKDLPTTGYIGSMTLAALEIVLKRGEKQKLLKALNGEQYRKYVKIIEKNPEQEMNFVGWLERV</sequence>
<feature type="domain" description="Peptidoglycan binding" evidence="2">
    <location>
        <begin position="101"/>
        <end position="177"/>
    </location>
</feature>
<dbReference type="CDD" id="cd13926">
    <property type="entry name" value="N-acetylmuramidase_GH108"/>
    <property type="match status" value="1"/>
</dbReference>
<gene>
    <name evidence="3" type="ORF">ASUIS_0888</name>
</gene>
<evidence type="ECO:0000313" key="3">
    <source>
        <dbReference type="EMBL" id="AXX89379.1"/>
    </source>
</evidence>
<evidence type="ECO:0000259" key="2">
    <source>
        <dbReference type="Pfam" id="PF09374"/>
    </source>
</evidence>
<evidence type="ECO:0000259" key="1">
    <source>
        <dbReference type="Pfam" id="PF05838"/>
    </source>
</evidence>
<name>A0AAD0SPQ8_9BACT</name>
<proteinExistence type="predicted"/>
<dbReference type="Pfam" id="PF09374">
    <property type="entry name" value="PG_binding_3"/>
    <property type="match status" value="1"/>
</dbReference>
<evidence type="ECO:0008006" key="5">
    <source>
        <dbReference type="Google" id="ProtNLM"/>
    </source>
</evidence>
<dbReference type="InterPro" id="IPR023346">
    <property type="entry name" value="Lysozyme-like_dom_sf"/>
</dbReference>
<dbReference type="Gene3D" id="1.20.141.10">
    <property type="entry name" value="Chitosanase, subunit A, domain 1"/>
    <property type="match status" value="1"/>
</dbReference>
<organism evidence="3 4">
    <name type="scientific">Arcobacter suis CECT 7833</name>
    <dbReference type="NCBI Taxonomy" id="663365"/>
    <lineage>
        <taxon>Bacteria</taxon>
        <taxon>Pseudomonadati</taxon>
        <taxon>Campylobacterota</taxon>
        <taxon>Epsilonproteobacteria</taxon>
        <taxon>Campylobacterales</taxon>
        <taxon>Arcobacteraceae</taxon>
        <taxon>Arcobacter</taxon>
    </lineage>
</organism>
<dbReference type="AlphaFoldDB" id="A0AAD0SPQ8"/>
<dbReference type="KEGG" id="asui:ASUIS_0888"/>
<accession>A0AAD0SPQ8</accession>
<dbReference type="Pfam" id="PF05838">
    <property type="entry name" value="Glyco_hydro_108"/>
    <property type="match status" value="1"/>
</dbReference>
<dbReference type="SUPFAM" id="SSF53955">
    <property type="entry name" value="Lysozyme-like"/>
    <property type="match status" value="1"/>
</dbReference>